<evidence type="ECO:0000313" key="2">
    <source>
        <dbReference type="Proteomes" id="UP000324101"/>
    </source>
</evidence>
<dbReference type="AlphaFoldDB" id="A0A5P2DFS8"/>
<evidence type="ECO:0000313" key="1">
    <source>
        <dbReference type="EMBL" id="QES53057.1"/>
    </source>
</evidence>
<protein>
    <submittedName>
        <fullName evidence="1">Uncharacterized protein</fullName>
    </submittedName>
</protein>
<dbReference type="OrthoDB" id="4460129at2"/>
<dbReference type="InterPro" id="IPR045592">
    <property type="entry name" value="DUF6461"/>
</dbReference>
<sequence>MTLATAADYGWIRSSSFFAYGLEAGYTLTLVRGLPPAELFAVAGAAPRRTCAGLGELIDAHMEVLDGYENWPESFLAGAFTVPGEGGDWTLVVEFGGDLGTRPSLMEALSAGTRAVSHTSNGGKPMDFFHWYEDGELRVTFEWPADRTGSTPDDLNPLMREVGLNPTGDEDPDVDGKAAVLALTERLTGVRVTGELLAGAEYRTGEVPEEPVSG</sequence>
<dbReference type="Pfam" id="PF20062">
    <property type="entry name" value="DUF6461"/>
    <property type="match status" value="1"/>
</dbReference>
<accession>A0A5P2DFS8</accession>
<name>A0A5P2DFS8_STRVZ</name>
<reference evidence="1 2" key="1">
    <citation type="submission" date="2018-05" db="EMBL/GenBank/DDBJ databases">
        <title>Streptomyces venezuelae.</title>
        <authorList>
            <person name="Kim W."/>
            <person name="Lee N."/>
            <person name="Cho B.-K."/>
        </authorList>
    </citation>
    <scope>NUCLEOTIDE SEQUENCE [LARGE SCALE GENOMIC DNA]</scope>
    <source>
        <strain evidence="1 2">ATCC 21018</strain>
    </source>
</reference>
<dbReference type="RefSeq" id="WP_150255501.1">
    <property type="nucleotide sequence ID" value="NZ_CP029189.1"/>
</dbReference>
<dbReference type="Proteomes" id="UP000324101">
    <property type="component" value="Chromosome"/>
</dbReference>
<gene>
    <name evidence="1" type="ORF">DEJ51_01265</name>
</gene>
<organism evidence="1 2">
    <name type="scientific">Streptomyces venezuelae</name>
    <dbReference type="NCBI Taxonomy" id="54571"/>
    <lineage>
        <taxon>Bacteria</taxon>
        <taxon>Bacillati</taxon>
        <taxon>Actinomycetota</taxon>
        <taxon>Actinomycetes</taxon>
        <taxon>Kitasatosporales</taxon>
        <taxon>Streptomycetaceae</taxon>
        <taxon>Streptomyces</taxon>
    </lineage>
</organism>
<dbReference type="EMBL" id="CP029189">
    <property type="protein sequence ID" value="QES53057.1"/>
    <property type="molecule type" value="Genomic_DNA"/>
</dbReference>
<proteinExistence type="predicted"/>